<dbReference type="AlphaFoldDB" id="A0A2T5DAU2"/>
<evidence type="ECO:0000313" key="2">
    <source>
        <dbReference type="Proteomes" id="UP000244022"/>
    </source>
</evidence>
<name>A0A2T5DAU2_ENTMU</name>
<dbReference type="Proteomes" id="UP000244022">
    <property type="component" value="Unassembled WGS sequence"/>
</dbReference>
<evidence type="ECO:0000313" key="1">
    <source>
        <dbReference type="EMBL" id="PTO34744.1"/>
    </source>
</evidence>
<dbReference type="EMBL" id="PYGR01000047">
    <property type="protein sequence ID" value="PTO34744.1"/>
    <property type="molecule type" value="Genomic_DNA"/>
</dbReference>
<dbReference type="RefSeq" id="WP_108146214.1">
    <property type="nucleotide sequence ID" value="NZ_PYGR01000047.1"/>
</dbReference>
<proteinExistence type="predicted"/>
<reference evidence="1 2" key="1">
    <citation type="submission" date="2018-03" db="EMBL/GenBank/DDBJ databases">
        <title>Draft genome sequences of four Enterococcus mundtii strains isolated from beef slaughterhouses in Kenya.</title>
        <authorList>
            <person name="Wambui J."/>
            <person name="Stevens M."/>
            <person name="Njage P."/>
            <person name="Stephan R."/>
            <person name="Tasara T."/>
        </authorList>
    </citation>
    <scope>NUCLEOTIDE SEQUENCE [LARGE SCALE GENOMIC DNA]</scope>
    <source>
        <strain evidence="1 2">H18-EM</strain>
    </source>
</reference>
<protein>
    <submittedName>
        <fullName evidence="1">Uncharacterized protein</fullName>
    </submittedName>
</protein>
<sequence>MKEFFKKNWKDIFTIVVATLSLLISVLSYRQVSLDRINQVSIDLKDNRVFSGTENIQYDVTLHNGSDLTIYNVTVATPENIAEMQSGLISLDEEERPRGIYLGDIAPRTSITRTFVLRNSEKAQLENFYIEFMSVKSFPFEKRIWWNKNVGNPPKKLNITESQFTQIVGITTIRETE</sequence>
<organism evidence="1 2">
    <name type="scientific">Enterococcus mundtii</name>
    <dbReference type="NCBI Taxonomy" id="53346"/>
    <lineage>
        <taxon>Bacteria</taxon>
        <taxon>Bacillati</taxon>
        <taxon>Bacillota</taxon>
        <taxon>Bacilli</taxon>
        <taxon>Lactobacillales</taxon>
        <taxon>Enterococcaceae</taxon>
        <taxon>Enterococcus</taxon>
    </lineage>
</organism>
<accession>A0A2T5DAU2</accession>
<comment type="caution">
    <text evidence="1">The sequence shown here is derived from an EMBL/GenBank/DDBJ whole genome shotgun (WGS) entry which is preliminary data.</text>
</comment>
<gene>
    <name evidence="1" type="ORF">C6N14_10665</name>
</gene>